<feature type="coiled-coil region" evidence="13">
    <location>
        <begin position="412"/>
        <end position="499"/>
    </location>
</feature>
<dbReference type="Gene3D" id="3.40.50.300">
    <property type="entry name" value="P-loop containing nucleotide triphosphate hydrolases"/>
    <property type="match status" value="3"/>
</dbReference>
<dbReference type="Pfam" id="PF10431">
    <property type="entry name" value="ClpB_D2-small"/>
    <property type="match status" value="1"/>
</dbReference>
<dbReference type="FunFam" id="3.40.50.300:FF:000010">
    <property type="entry name" value="Chaperone clpB 1, putative"/>
    <property type="match status" value="1"/>
</dbReference>
<comment type="subunit">
    <text evidence="13">Homohexamer; The oligomerization is ATP-dependent.</text>
</comment>
<comment type="function">
    <text evidence="13">Part of a stress-induced multi-chaperone system, it is involved in the recovery of the cell from heat-induced damage, in cooperation with DnaK, DnaJ and GrpE.</text>
</comment>
<dbReference type="GO" id="GO:0005829">
    <property type="term" value="C:cytosol"/>
    <property type="evidence" value="ECO:0007669"/>
    <property type="project" value="UniProtKB-ARBA"/>
</dbReference>
<evidence type="ECO:0000313" key="15">
    <source>
        <dbReference type="Proteomes" id="UP000199467"/>
    </source>
</evidence>
<evidence type="ECO:0000256" key="13">
    <source>
        <dbReference type="RuleBase" id="RU362034"/>
    </source>
</evidence>
<dbReference type="Pfam" id="PF00004">
    <property type="entry name" value="AAA"/>
    <property type="match status" value="1"/>
</dbReference>
<dbReference type="Pfam" id="PF17871">
    <property type="entry name" value="AAA_lid_9"/>
    <property type="match status" value="1"/>
</dbReference>
<dbReference type="InterPro" id="IPR004176">
    <property type="entry name" value="Clp_R_N"/>
</dbReference>
<dbReference type="InterPro" id="IPR050130">
    <property type="entry name" value="ClpA_ClpB"/>
</dbReference>
<dbReference type="PANTHER" id="PTHR11638:SF18">
    <property type="entry name" value="HEAT SHOCK PROTEIN 104"/>
    <property type="match status" value="1"/>
</dbReference>
<evidence type="ECO:0000313" key="14">
    <source>
        <dbReference type="EMBL" id="SDD19977.1"/>
    </source>
</evidence>
<sequence>MRIDRLTSKLQLALSDAQSLAVGMDHAAIEPLHLMQALLEQQGGSIKPLLMQVGFDINSLRQGLTRELDQLGKLQNPTGDINLSQDLARLLNQADRLSQQRGDQFISSELVLLAAMDENTKLGKLLLGQGVSKKALENAIANLRGGQAVNDPNVEESRQALDKYTVDLTKRAEEGKLDPVIGRDDEIRRTIQVLQRRTKNNPVLIGEPGVGKTAIAEGLAQRIINGEVPDGLKDKRLLSLDMGSLIAGAKFRGEFEERLKAVLNELSKQEGRIILFIDELHTMVGAGKAEGAMDAGNMLKPALARGELHCVGATTLDEYRQFIEKDAALERRFQKVLVDEPSEEDTIAILRGLKERYEVHHGVTITDGAIIAAAKLSHRYITDRQLPDKAIDLIDEAASRIRMEIDSKPEELDRLDRRLIQLKIEREALKKEDDDAALKRLEKLKEDIARLEKEYADLEEIWKSEKAEVQGSAQIQQKIEQAKADLEAARRKSDLQRMAELQYGIIPDLERSLQMVDQHGKAENQLLRSKVTDEEIAEVVSKWTGIPVSKMLEGEREKLLKMEGLLHQRVIGQDEAVVAVANAVRRSRAGLADPNRPSGSFLFLGPTGVGKTELCKALAEFLFDTEEALVRIDMSEFMEKHSVARLIGAPPGYVGYEEGGYLTEAVRRKPYSVVLMDEVEKAHPDVFNVLLQVLEDGRLTDSHGRTVDFKNTVIVMTSNLGSAQIQELVGDKEAQRAAVMDAVSSHFRPEFINRIDEVVVFEPLGREQIAGIAEIQLQRLRGRLAERELSLELTPEALDKLIAVGYDPVYGARPLKRAIQRWIENPLAQQILAGDFAPGAMVHAKVDGEEIVFA</sequence>
<keyword evidence="4 13" id="KW-0963">Cytoplasm</keyword>
<comment type="subunit">
    <text evidence="11">Homohexamer. The oligomerization is ATP-dependent.</text>
</comment>
<dbReference type="NCBIfam" id="TIGR03346">
    <property type="entry name" value="chaperone_ClpB"/>
    <property type="match status" value="1"/>
</dbReference>
<dbReference type="Proteomes" id="UP000199467">
    <property type="component" value="Unassembled WGS sequence"/>
</dbReference>
<evidence type="ECO:0000256" key="5">
    <source>
        <dbReference type="ARBA" id="ARBA00022737"/>
    </source>
</evidence>
<dbReference type="InterPro" id="IPR027417">
    <property type="entry name" value="P-loop_NTPase"/>
</dbReference>
<dbReference type="PROSITE" id="PS00870">
    <property type="entry name" value="CLPAB_1"/>
    <property type="match status" value="1"/>
</dbReference>
<dbReference type="NCBIfam" id="NF008118">
    <property type="entry name" value="PRK10865.1"/>
    <property type="match status" value="1"/>
</dbReference>
<name>A0A1G6SUU7_9GAMM</name>
<keyword evidence="7 12" id="KW-0067">ATP-binding</keyword>
<evidence type="ECO:0000256" key="3">
    <source>
        <dbReference type="ARBA" id="ARBA00017574"/>
    </source>
</evidence>
<dbReference type="Pfam" id="PF02861">
    <property type="entry name" value="Clp_N"/>
    <property type="match status" value="1"/>
</dbReference>
<dbReference type="PROSITE" id="PS00871">
    <property type="entry name" value="CLPAB_2"/>
    <property type="match status" value="1"/>
</dbReference>
<dbReference type="CDD" id="cd19499">
    <property type="entry name" value="RecA-like_ClpB_Hsp104-like"/>
    <property type="match status" value="1"/>
</dbReference>
<organism evidence="14 15">
    <name type="scientific">Ectopseudomonas chengduensis</name>
    <dbReference type="NCBI Taxonomy" id="489632"/>
    <lineage>
        <taxon>Bacteria</taxon>
        <taxon>Pseudomonadati</taxon>
        <taxon>Pseudomonadota</taxon>
        <taxon>Gammaproteobacteria</taxon>
        <taxon>Pseudomonadales</taxon>
        <taxon>Pseudomonadaceae</taxon>
        <taxon>Ectopseudomonas</taxon>
    </lineage>
</organism>
<keyword evidence="14" id="KW-0645">Protease</keyword>
<evidence type="ECO:0000256" key="6">
    <source>
        <dbReference type="ARBA" id="ARBA00022741"/>
    </source>
</evidence>
<dbReference type="PRINTS" id="PR00300">
    <property type="entry name" value="CLPPROTEASEA"/>
</dbReference>
<dbReference type="InterPro" id="IPR017730">
    <property type="entry name" value="Chaperonin_ClpB"/>
</dbReference>
<dbReference type="FunFam" id="3.40.50.300:FF:000120">
    <property type="entry name" value="ATP-dependent chaperone ClpB"/>
    <property type="match status" value="1"/>
</dbReference>
<dbReference type="GO" id="GO:0042026">
    <property type="term" value="P:protein refolding"/>
    <property type="evidence" value="ECO:0007669"/>
    <property type="project" value="UniProtKB-UniRule"/>
</dbReference>
<keyword evidence="10 12" id="KW-0143">Chaperone</keyword>
<dbReference type="PANTHER" id="PTHR11638">
    <property type="entry name" value="ATP-DEPENDENT CLP PROTEASE"/>
    <property type="match status" value="1"/>
</dbReference>
<keyword evidence="6 12" id="KW-0547">Nucleotide-binding</keyword>
<dbReference type="InterPro" id="IPR001270">
    <property type="entry name" value="ClpA/B"/>
</dbReference>
<evidence type="ECO:0000256" key="10">
    <source>
        <dbReference type="ARBA" id="ARBA00023186"/>
    </source>
</evidence>
<dbReference type="GO" id="GO:0008233">
    <property type="term" value="F:peptidase activity"/>
    <property type="evidence" value="ECO:0007669"/>
    <property type="project" value="UniProtKB-KW"/>
</dbReference>
<evidence type="ECO:0000256" key="2">
    <source>
        <dbReference type="ARBA" id="ARBA00008675"/>
    </source>
</evidence>
<dbReference type="SUPFAM" id="SSF81923">
    <property type="entry name" value="Double Clp-N motif"/>
    <property type="match status" value="1"/>
</dbReference>
<dbReference type="GO" id="GO:0006508">
    <property type="term" value="P:proteolysis"/>
    <property type="evidence" value="ECO:0007669"/>
    <property type="project" value="UniProtKB-KW"/>
</dbReference>
<keyword evidence="14" id="KW-0378">Hydrolase</keyword>
<gene>
    <name evidence="13" type="primary">clpB</name>
    <name evidence="14" type="ORF">SAMN05216576_112121</name>
</gene>
<accession>A0A1G6SUU7</accession>
<evidence type="ECO:0000256" key="11">
    <source>
        <dbReference type="ARBA" id="ARBA00026057"/>
    </source>
</evidence>
<dbReference type="FunFam" id="3.40.50.300:FF:000025">
    <property type="entry name" value="ATP-dependent Clp protease subunit"/>
    <property type="match status" value="1"/>
</dbReference>
<dbReference type="SMART" id="SM00382">
    <property type="entry name" value="AAA"/>
    <property type="match status" value="2"/>
</dbReference>
<dbReference type="SUPFAM" id="SSF52540">
    <property type="entry name" value="P-loop containing nucleoside triphosphate hydrolases"/>
    <property type="match status" value="2"/>
</dbReference>
<dbReference type="Gene3D" id="1.10.8.60">
    <property type="match status" value="1"/>
</dbReference>
<keyword evidence="9 13" id="KW-0175">Coiled coil</keyword>
<dbReference type="InterPro" id="IPR003959">
    <property type="entry name" value="ATPase_AAA_core"/>
</dbReference>
<dbReference type="InterPro" id="IPR019489">
    <property type="entry name" value="Clp_ATPase_C"/>
</dbReference>
<dbReference type="InterPro" id="IPR003593">
    <property type="entry name" value="AAA+_ATPase"/>
</dbReference>
<dbReference type="GO" id="GO:0034605">
    <property type="term" value="P:cellular response to heat"/>
    <property type="evidence" value="ECO:0007669"/>
    <property type="project" value="TreeGrafter"/>
</dbReference>
<keyword evidence="8 13" id="KW-0346">Stress response</keyword>
<evidence type="ECO:0000256" key="8">
    <source>
        <dbReference type="ARBA" id="ARBA00023016"/>
    </source>
</evidence>
<dbReference type="RefSeq" id="WP_017675355.1">
    <property type="nucleotide sequence ID" value="NZ_FMZQ01000012.1"/>
</dbReference>
<dbReference type="InterPro" id="IPR036628">
    <property type="entry name" value="Clp_N_dom_sf"/>
</dbReference>
<evidence type="ECO:0000256" key="1">
    <source>
        <dbReference type="ARBA" id="ARBA00004496"/>
    </source>
</evidence>
<dbReference type="InterPro" id="IPR041546">
    <property type="entry name" value="ClpA/ClpB_AAA_lid"/>
</dbReference>
<dbReference type="InterPro" id="IPR028299">
    <property type="entry name" value="ClpA/B_CS2"/>
</dbReference>
<comment type="subcellular location">
    <subcellularLocation>
        <location evidence="1 13">Cytoplasm</location>
    </subcellularLocation>
</comment>
<evidence type="ECO:0000256" key="12">
    <source>
        <dbReference type="RuleBase" id="RU004432"/>
    </source>
</evidence>
<dbReference type="AlphaFoldDB" id="A0A1G6SUU7"/>
<keyword evidence="5" id="KW-0677">Repeat</keyword>
<dbReference type="CDD" id="cd00009">
    <property type="entry name" value="AAA"/>
    <property type="match status" value="1"/>
</dbReference>
<dbReference type="Pfam" id="PF07724">
    <property type="entry name" value="AAA_2"/>
    <property type="match status" value="1"/>
</dbReference>
<dbReference type="Gene3D" id="1.10.1780.10">
    <property type="entry name" value="Clp, N-terminal domain"/>
    <property type="match status" value="1"/>
</dbReference>
<dbReference type="EMBL" id="FMZQ01000012">
    <property type="protein sequence ID" value="SDD19977.1"/>
    <property type="molecule type" value="Genomic_DNA"/>
</dbReference>
<comment type="similarity">
    <text evidence="2 12">Belongs to the ClpA/ClpB family.</text>
</comment>
<dbReference type="PROSITE" id="PS51903">
    <property type="entry name" value="CLP_R"/>
    <property type="match status" value="1"/>
</dbReference>
<dbReference type="GO" id="GO:0005524">
    <property type="term" value="F:ATP binding"/>
    <property type="evidence" value="ECO:0007669"/>
    <property type="project" value="UniProtKB-UniRule"/>
</dbReference>
<dbReference type="GO" id="GO:0042802">
    <property type="term" value="F:identical protein binding"/>
    <property type="evidence" value="ECO:0007669"/>
    <property type="project" value="UniProtKB-ARBA"/>
</dbReference>
<dbReference type="FunFam" id="1.10.8.60:FF:000017">
    <property type="entry name" value="ATP-dependent chaperone ClpB"/>
    <property type="match status" value="1"/>
</dbReference>
<dbReference type="GO" id="GO:0016887">
    <property type="term" value="F:ATP hydrolysis activity"/>
    <property type="evidence" value="ECO:0007669"/>
    <property type="project" value="InterPro"/>
</dbReference>
<dbReference type="FunFam" id="1.10.1780.10:FF:000003">
    <property type="entry name" value="ATP-dependent chaperone ClpB"/>
    <property type="match status" value="1"/>
</dbReference>
<dbReference type="SMART" id="SM01086">
    <property type="entry name" value="ClpB_D2-small"/>
    <property type="match status" value="1"/>
</dbReference>
<protein>
    <recommendedName>
        <fullName evidence="3 13">Chaperone protein ClpB</fullName>
    </recommendedName>
</protein>
<keyword evidence="15" id="KW-1185">Reference proteome</keyword>
<dbReference type="InterPro" id="IPR018368">
    <property type="entry name" value="ClpA/B_CS1"/>
</dbReference>
<proteinExistence type="inferred from homology"/>
<evidence type="ECO:0000256" key="9">
    <source>
        <dbReference type="ARBA" id="ARBA00023054"/>
    </source>
</evidence>
<evidence type="ECO:0000256" key="7">
    <source>
        <dbReference type="ARBA" id="ARBA00022840"/>
    </source>
</evidence>
<evidence type="ECO:0000256" key="4">
    <source>
        <dbReference type="ARBA" id="ARBA00022490"/>
    </source>
</evidence>
<reference evidence="15" key="1">
    <citation type="submission" date="2016-10" db="EMBL/GenBank/DDBJ databases">
        <authorList>
            <person name="Varghese N."/>
            <person name="Submissions S."/>
        </authorList>
    </citation>
    <scope>NUCLEOTIDE SEQUENCE [LARGE SCALE GENOMIC DNA]</scope>
    <source>
        <strain evidence="15">DSM 26382</strain>
    </source>
</reference>